<name>A0A967C243_9PROT</name>
<proteinExistence type="predicted"/>
<accession>A0A967C243</accession>
<dbReference type="InterPro" id="IPR045958">
    <property type="entry name" value="DUF6378"/>
</dbReference>
<dbReference type="AlphaFoldDB" id="A0A967C243"/>
<evidence type="ECO:0000259" key="1">
    <source>
        <dbReference type="Pfam" id="PF19905"/>
    </source>
</evidence>
<dbReference type="RefSeq" id="WP_167221615.1">
    <property type="nucleotide sequence ID" value="NZ_JAAQPH010000002.1"/>
</dbReference>
<keyword evidence="3" id="KW-1185">Reference proteome</keyword>
<evidence type="ECO:0000313" key="2">
    <source>
        <dbReference type="EMBL" id="NIA67763.1"/>
    </source>
</evidence>
<dbReference type="EMBL" id="JAAQPH010000002">
    <property type="protein sequence ID" value="NIA67763.1"/>
    <property type="molecule type" value="Genomic_DNA"/>
</dbReference>
<evidence type="ECO:0000313" key="3">
    <source>
        <dbReference type="Proteomes" id="UP000761264"/>
    </source>
</evidence>
<protein>
    <recommendedName>
        <fullName evidence="1">DUF6378 domain-containing protein</fullName>
    </recommendedName>
</protein>
<dbReference type="Pfam" id="PF19905">
    <property type="entry name" value="DUF6378"/>
    <property type="match status" value="1"/>
</dbReference>
<reference evidence="2" key="1">
    <citation type="submission" date="2020-03" db="EMBL/GenBank/DDBJ databases">
        <title>Genome of Pelagibius litoralis DSM 21314T.</title>
        <authorList>
            <person name="Wang G."/>
        </authorList>
    </citation>
    <scope>NUCLEOTIDE SEQUENCE</scope>
    <source>
        <strain evidence="2">DSM 21314</strain>
    </source>
</reference>
<comment type="caution">
    <text evidence="2">The sequence shown here is derived from an EMBL/GenBank/DDBJ whole genome shotgun (WGS) entry which is preliminary data.</text>
</comment>
<organism evidence="2 3">
    <name type="scientific">Pelagibius litoralis</name>
    <dbReference type="NCBI Taxonomy" id="374515"/>
    <lineage>
        <taxon>Bacteria</taxon>
        <taxon>Pseudomonadati</taxon>
        <taxon>Pseudomonadota</taxon>
        <taxon>Alphaproteobacteria</taxon>
        <taxon>Rhodospirillales</taxon>
        <taxon>Rhodovibrionaceae</taxon>
        <taxon>Pelagibius</taxon>
    </lineage>
</organism>
<gene>
    <name evidence="2" type="ORF">HBA54_04095</name>
</gene>
<sequence length="94" mass="10576">MTAGALEQYDATVRDITDRRGEVYGHPMDDFDRAARLKAVVAECDDPHVRHALEMICVKMARLIESPHHVDSFIDISGYARCAVMCIDRKRAGD</sequence>
<feature type="domain" description="DUF6378" evidence="1">
    <location>
        <begin position="16"/>
        <end position="83"/>
    </location>
</feature>
<dbReference type="Proteomes" id="UP000761264">
    <property type="component" value="Unassembled WGS sequence"/>
</dbReference>